<feature type="transmembrane region" description="Helical" evidence="6">
    <location>
        <begin position="125"/>
        <end position="143"/>
    </location>
</feature>
<feature type="transmembrane region" description="Helical" evidence="6">
    <location>
        <begin position="209"/>
        <end position="228"/>
    </location>
</feature>
<dbReference type="InterPro" id="IPR037185">
    <property type="entry name" value="EmrE-like"/>
</dbReference>
<reference evidence="8" key="2">
    <citation type="submission" date="2020-09" db="EMBL/GenBank/DDBJ databases">
        <authorList>
            <person name="Sun Q."/>
            <person name="Kim S."/>
        </authorList>
    </citation>
    <scope>NUCLEOTIDE SEQUENCE</scope>
    <source>
        <strain evidence="8">KCTC 23714</strain>
    </source>
</reference>
<evidence type="ECO:0000256" key="2">
    <source>
        <dbReference type="ARBA" id="ARBA00009853"/>
    </source>
</evidence>
<evidence type="ECO:0000256" key="5">
    <source>
        <dbReference type="ARBA" id="ARBA00023136"/>
    </source>
</evidence>
<dbReference type="RefSeq" id="WP_189633782.1">
    <property type="nucleotide sequence ID" value="NZ_BMYQ01000005.1"/>
</dbReference>
<feature type="transmembrane region" description="Helical" evidence="6">
    <location>
        <begin position="34"/>
        <end position="55"/>
    </location>
</feature>
<sequence>MSDNRRGAILMNVAMLAFTLNDTCMKLVTTTLPLFQAITLRGVLTTAALLILARWQGVALWPPVARDRRIVALRSGAEVLATVTFLVALTQMPLANLSALMQSLPLAVTLAAVVFLRDPIGWRRMVAIMIGFAGVLLIIKPGAEGFDRWSLLGLASVLCVVVRDLSTRAIGATVSSTTVAVWAGVAVTLLGLVGSIWQGWQPVEGAEAGLIFLAAANLIVGYLTVVMTMRVGDVGFVAPFRYMALLWAIVLGFAVFGAWPDLLTLIGALIVVATGIFTFLRGRAAARP</sequence>
<dbReference type="GO" id="GO:0016020">
    <property type="term" value="C:membrane"/>
    <property type="evidence" value="ECO:0007669"/>
    <property type="project" value="UniProtKB-SubCell"/>
</dbReference>
<feature type="transmembrane region" description="Helical" evidence="6">
    <location>
        <begin position="265"/>
        <end position="282"/>
    </location>
</feature>
<evidence type="ECO:0000256" key="4">
    <source>
        <dbReference type="ARBA" id="ARBA00022989"/>
    </source>
</evidence>
<organism evidence="8 9">
    <name type="scientific">Gemmobacter lanyuensis</name>
    <dbReference type="NCBI Taxonomy" id="1054497"/>
    <lineage>
        <taxon>Bacteria</taxon>
        <taxon>Pseudomonadati</taxon>
        <taxon>Pseudomonadota</taxon>
        <taxon>Alphaproteobacteria</taxon>
        <taxon>Rhodobacterales</taxon>
        <taxon>Paracoccaceae</taxon>
        <taxon>Gemmobacter</taxon>
    </lineage>
</organism>
<comment type="similarity">
    <text evidence="2">Belongs to the drug/metabolite transporter (DMT) superfamily. 10 TMS drug/metabolite exporter (DME) (TC 2.A.7.3) family.</text>
</comment>
<proteinExistence type="inferred from homology"/>
<dbReference type="PANTHER" id="PTHR22911:SF6">
    <property type="entry name" value="SOLUTE CARRIER FAMILY 35 MEMBER G1"/>
    <property type="match status" value="1"/>
</dbReference>
<keyword evidence="9" id="KW-1185">Reference proteome</keyword>
<feature type="domain" description="EamA" evidence="7">
    <location>
        <begin position="6"/>
        <end position="139"/>
    </location>
</feature>
<reference evidence="8" key="1">
    <citation type="journal article" date="2014" name="Int. J. Syst. Evol. Microbiol.">
        <title>Complete genome sequence of Corynebacterium casei LMG S-19264T (=DSM 44701T), isolated from a smear-ripened cheese.</title>
        <authorList>
            <consortium name="US DOE Joint Genome Institute (JGI-PGF)"/>
            <person name="Walter F."/>
            <person name="Albersmeier A."/>
            <person name="Kalinowski J."/>
            <person name="Ruckert C."/>
        </authorList>
    </citation>
    <scope>NUCLEOTIDE SEQUENCE</scope>
    <source>
        <strain evidence="8">KCTC 23714</strain>
    </source>
</reference>
<name>A0A918IU22_9RHOB</name>
<feature type="domain" description="EamA" evidence="7">
    <location>
        <begin position="149"/>
        <end position="276"/>
    </location>
</feature>
<gene>
    <name evidence="8" type="ORF">GCM10011452_20750</name>
</gene>
<keyword evidence="3 6" id="KW-0812">Transmembrane</keyword>
<evidence type="ECO:0000256" key="3">
    <source>
        <dbReference type="ARBA" id="ARBA00022692"/>
    </source>
</evidence>
<evidence type="ECO:0000313" key="8">
    <source>
        <dbReference type="EMBL" id="GGW32020.1"/>
    </source>
</evidence>
<keyword evidence="4 6" id="KW-1133">Transmembrane helix</keyword>
<evidence type="ECO:0000256" key="6">
    <source>
        <dbReference type="SAM" id="Phobius"/>
    </source>
</evidence>
<protein>
    <submittedName>
        <fullName evidence="8">Membrane protein</fullName>
    </submittedName>
</protein>
<comment type="subcellular location">
    <subcellularLocation>
        <location evidence="1">Membrane</location>
        <topology evidence="1">Multi-pass membrane protein</topology>
    </subcellularLocation>
</comment>
<feature type="transmembrane region" description="Helical" evidence="6">
    <location>
        <begin position="178"/>
        <end position="197"/>
    </location>
</feature>
<feature type="transmembrane region" description="Helical" evidence="6">
    <location>
        <begin position="76"/>
        <end position="94"/>
    </location>
</feature>
<dbReference type="PANTHER" id="PTHR22911">
    <property type="entry name" value="ACYL-MALONYL CONDENSING ENZYME-RELATED"/>
    <property type="match status" value="1"/>
</dbReference>
<dbReference type="EMBL" id="BMYQ01000005">
    <property type="protein sequence ID" value="GGW32020.1"/>
    <property type="molecule type" value="Genomic_DNA"/>
</dbReference>
<dbReference type="InterPro" id="IPR000620">
    <property type="entry name" value="EamA_dom"/>
</dbReference>
<keyword evidence="5 6" id="KW-0472">Membrane</keyword>
<dbReference type="Proteomes" id="UP000628984">
    <property type="component" value="Unassembled WGS sequence"/>
</dbReference>
<dbReference type="AlphaFoldDB" id="A0A918IU22"/>
<accession>A0A918IU22</accession>
<feature type="transmembrane region" description="Helical" evidence="6">
    <location>
        <begin position="240"/>
        <end position="259"/>
    </location>
</feature>
<evidence type="ECO:0000313" key="9">
    <source>
        <dbReference type="Proteomes" id="UP000628984"/>
    </source>
</evidence>
<feature type="transmembrane region" description="Helical" evidence="6">
    <location>
        <begin position="100"/>
        <end position="116"/>
    </location>
</feature>
<evidence type="ECO:0000259" key="7">
    <source>
        <dbReference type="Pfam" id="PF00892"/>
    </source>
</evidence>
<dbReference type="Pfam" id="PF00892">
    <property type="entry name" value="EamA"/>
    <property type="match status" value="2"/>
</dbReference>
<dbReference type="SUPFAM" id="SSF103481">
    <property type="entry name" value="Multidrug resistance efflux transporter EmrE"/>
    <property type="match status" value="2"/>
</dbReference>
<comment type="caution">
    <text evidence="8">The sequence shown here is derived from an EMBL/GenBank/DDBJ whole genome shotgun (WGS) entry which is preliminary data.</text>
</comment>
<evidence type="ECO:0000256" key="1">
    <source>
        <dbReference type="ARBA" id="ARBA00004141"/>
    </source>
</evidence>